<accession>A0AA36J5Z4</accession>
<dbReference type="PANTHER" id="PTHR43827">
    <property type="entry name" value="2,5-DIKETO-D-GLUCONIC ACID REDUCTASE"/>
    <property type="match status" value="1"/>
</dbReference>
<dbReference type="PANTHER" id="PTHR43827:SF3">
    <property type="entry name" value="NADP-DEPENDENT OXIDOREDUCTASE DOMAIN-CONTAINING PROTEIN"/>
    <property type="match status" value="1"/>
</dbReference>
<dbReference type="InterPro" id="IPR036812">
    <property type="entry name" value="NAD(P)_OxRdtase_dom_sf"/>
</dbReference>
<dbReference type="GO" id="GO:0016616">
    <property type="term" value="F:oxidoreductase activity, acting on the CH-OH group of donors, NAD or NADP as acceptor"/>
    <property type="evidence" value="ECO:0007669"/>
    <property type="project" value="UniProtKB-ARBA"/>
</dbReference>
<comment type="similarity">
    <text evidence="1">Belongs to the aldo/keto reductase family.</text>
</comment>
<dbReference type="Proteomes" id="UP001178507">
    <property type="component" value="Unassembled WGS sequence"/>
</dbReference>
<evidence type="ECO:0000313" key="6">
    <source>
        <dbReference type="Proteomes" id="UP001178507"/>
    </source>
</evidence>
<reference evidence="5" key="1">
    <citation type="submission" date="2023-08" db="EMBL/GenBank/DDBJ databases">
        <authorList>
            <person name="Chen Y."/>
            <person name="Shah S."/>
            <person name="Dougan E. K."/>
            <person name="Thang M."/>
            <person name="Chan C."/>
        </authorList>
    </citation>
    <scope>NUCLEOTIDE SEQUENCE</scope>
</reference>
<dbReference type="InterPro" id="IPR023210">
    <property type="entry name" value="NADP_OxRdtase_dom"/>
</dbReference>
<dbReference type="CDD" id="cd19071">
    <property type="entry name" value="AKR_AKR1-5-like"/>
    <property type="match status" value="1"/>
</dbReference>
<gene>
    <name evidence="5" type="ORF">EVOR1521_LOCUS23629</name>
</gene>
<evidence type="ECO:0000256" key="2">
    <source>
        <dbReference type="ARBA" id="ARBA00022857"/>
    </source>
</evidence>
<sequence length="414" mass="45868">MAMALSPGIYWTPLAGAPVDCWPCGRMRARRARRHAGHWDAGRVLVPLGLLGERMKSRRKAIKDDSPSHRFGRRQGLLGSALMAPASCRAVSPVPLTVGLGTCCLKGEQSEEQVLNGLSLGYRVIDTASHYDNEVSVGKALVRSKVPREEVFLVTKVWFDDMGERASQATQESIGRLDTYVDLLLVHFPGTNDAIQSPTANRRLRETTWRALEDAKSAGLTRHLGVANFVRRHLKELLAFCREAPEVMQTEVHPYFQQPELLDLCKRNNLQVQAFSPLAHGQLALLEDPLLKKLGAKYQRSPAQVVLSWLLQKGIAPIAFSRSLERMKENLSGGFVLTAAELERIDLLDRGEDARVRSQLGRVDRAVGADDKSKASLRGHRCVYRSWSCILPSGQNKPTRQLPAAIAESLCDAI</sequence>
<keyword evidence="2" id="KW-0521">NADP</keyword>
<feature type="domain" description="NADP-dependent oxidoreductase" evidence="4">
    <location>
        <begin position="108"/>
        <end position="348"/>
    </location>
</feature>
<evidence type="ECO:0000256" key="3">
    <source>
        <dbReference type="ARBA" id="ARBA00023002"/>
    </source>
</evidence>
<dbReference type="EMBL" id="CAUJNA010003364">
    <property type="protein sequence ID" value="CAJ1400248.1"/>
    <property type="molecule type" value="Genomic_DNA"/>
</dbReference>
<dbReference type="PRINTS" id="PR00069">
    <property type="entry name" value="ALDKETRDTASE"/>
</dbReference>
<dbReference type="AlphaFoldDB" id="A0AA36J5Z4"/>
<evidence type="ECO:0000256" key="1">
    <source>
        <dbReference type="ARBA" id="ARBA00007905"/>
    </source>
</evidence>
<organism evidence="5 6">
    <name type="scientific">Effrenium voratum</name>
    <dbReference type="NCBI Taxonomy" id="2562239"/>
    <lineage>
        <taxon>Eukaryota</taxon>
        <taxon>Sar</taxon>
        <taxon>Alveolata</taxon>
        <taxon>Dinophyceae</taxon>
        <taxon>Suessiales</taxon>
        <taxon>Symbiodiniaceae</taxon>
        <taxon>Effrenium</taxon>
    </lineage>
</organism>
<dbReference type="Pfam" id="PF00248">
    <property type="entry name" value="Aldo_ket_red"/>
    <property type="match status" value="1"/>
</dbReference>
<protein>
    <recommendedName>
        <fullName evidence="4">NADP-dependent oxidoreductase domain-containing protein</fullName>
    </recommendedName>
</protein>
<name>A0AA36J5Z4_9DINO</name>
<proteinExistence type="inferred from homology"/>
<dbReference type="InterPro" id="IPR020471">
    <property type="entry name" value="AKR"/>
</dbReference>
<evidence type="ECO:0000313" key="5">
    <source>
        <dbReference type="EMBL" id="CAJ1400248.1"/>
    </source>
</evidence>
<dbReference type="Gene3D" id="3.20.20.100">
    <property type="entry name" value="NADP-dependent oxidoreductase domain"/>
    <property type="match status" value="1"/>
</dbReference>
<evidence type="ECO:0000259" key="4">
    <source>
        <dbReference type="Pfam" id="PF00248"/>
    </source>
</evidence>
<keyword evidence="3" id="KW-0560">Oxidoreductase</keyword>
<dbReference type="SUPFAM" id="SSF51430">
    <property type="entry name" value="NAD(P)-linked oxidoreductase"/>
    <property type="match status" value="1"/>
</dbReference>
<keyword evidence="6" id="KW-1185">Reference proteome</keyword>
<comment type="caution">
    <text evidence="5">The sequence shown here is derived from an EMBL/GenBank/DDBJ whole genome shotgun (WGS) entry which is preliminary data.</text>
</comment>